<name>A0ABD1U9P1_9LAMI</name>
<proteinExistence type="predicted"/>
<reference evidence="2" key="1">
    <citation type="submission" date="2024-07" db="EMBL/GenBank/DDBJ databases">
        <title>Two chromosome-level genome assemblies of Korean endemic species Abeliophyllum distichum and Forsythia ovata (Oleaceae).</title>
        <authorList>
            <person name="Jang H."/>
        </authorList>
    </citation>
    <scope>NUCLEOTIDE SEQUENCE [LARGE SCALE GENOMIC DNA]</scope>
</reference>
<dbReference type="EMBL" id="JBFOLJ010000007">
    <property type="protein sequence ID" value="KAL2521691.1"/>
    <property type="molecule type" value="Genomic_DNA"/>
</dbReference>
<evidence type="ECO:0000313" key="1">
    <source>
        <dbReference type="EMBL" id="KAL2521691.1"/>
    </source>
</evidence>
<keyword evidence="2" id="KW-1185">Reference proteome</keyword>
<comment type="caution">
    <text evidence="1">The sequence shown here is derived from an EMBL/GenBank/DDBJ whole genome shotgun (WGS) entry which is preliminary data.</text>
</comment>
<protein>
    <submittedName>
        <fullName evidence="1">Uncharacterized protein</fullName>
    </submittedName>
</protein>
<dbReference type="AlphaFoldDB" id="A0ABD1U9P1"/>
<organism evidence="1 2">
    <name type="scientific">Forsythia ovata</name>
    <dbReference type="NCBI Taxonomy" id="205694"/>
    <lineage>
        <taxon>Eukaryota</taxon>
        <taxon>Viridiplantae</taxon>
        <taxon>Streptophyta</taxon>
        <taxon>Embryophyta</taxon>
        <taxon>Tracheophyta</taxon>
        <taxon>Spermatophyta</taxon>
        <taxon>Magnoliopsida</taxon>
        <taxon>eudicotyledons</taxon>
        <taxon>Gunneridae</taxon>
        <taxon>Pentapetalae</taxon>
        <taxon>asterids</taxon>
        <taxon>lamiids</taxon>
        <taxon>Lamiales</taxon>
        <taxon>Oleaceae</taxon>
        <taxon>Forsythieae</taxon>
        <taxon>Forsythia</taxon>
    </lineage>
</organism>
<dbReference type="Proteomes" id="UP001604277">
    <property type="component" value="Unassembled WGS sequence"/>
</dbReference>
<gene>
    <name evidence="1" type="ORF">Fot_25614</name>
</gene>
<evidence type="ECO:0000313" key="2">
    <source>
        <dbReference type="Proteomes" id="UP001604277"/>
    </source>
</evidence>
<sequence length="166" mass="19370">MDYSLSFTNGTINGLKKSRSIAIVARQRVEDAVNRKKKGGFWSKLLLRSTGKKTKVAAVFKIRDNKDMPEIFDQPSNNAKSFILHYLQMERQQLPNYRNTFCVPIYNGFKGEQDAYTFFEFNTQGKDCDYLEFYKLSRPILSLSVWPMLSEKSRRPEPIPFLSLYD</sequence>
<accession>A0ABD1U9P1</accession>